<dbReference type="Proteomes" id="UP001500936">
    <property type="component" value="Unassembled WGS sequence"/>
</dbReference>
<gene>
    <name evidence="1" type="ORF">GCM10023187_35210</name>
</gene>
<dbReference type="EMBL" id="BAABHB010000007">
    <property type="protein sequence ID" value="GAA4410515.1"/>
    <property type="molecule type" value="Genomic_DNA"/>
</dbReference>
<sequence length="80" mass="8845">MFTTTPMRICFVSLILGWFLGVHQLYAQNQLHQSTTLMPRQQSIVVMSALTTKGDLQKLPAALNAGLERWPSPPIPQPGA</sequence>
<protein>
    <submittedName>
        <fullName evidence="1">Uncharacterized protein</fullName>
    </submittedName>
</protein>
<reference evidence="2" key="1">
    <citation type="journal article" date="2019" name="Int. J. Syst. Evol. Microbiol.">
        <title>The Global Catalogue of Microorganisms (GCM) 10K type strain sequencing project: providing services to taxonomists for standard genome sequencing and annotation.</title>
        <authorList>
            <consortium name="The Broad Institute Genomics Platform"/>
            <consortium name="The Broad Institute Genome Sequencing Center for Infectious Disease"/>
            <person name="Wu L."/>
            <person name="Ma J."/>
        </authorList>
    </citation>
    <scope>NUCLEOTIDE SEQUENCE [LARGE SCALE GENOMIC DNA]</scope>
    <source>
        <strain evidence="2">JCM 17925</strain>
    </source>
</reference>
<comment type="caution">
    <text evidence="1">The sequence shown here is derived from an EMBL/GenBank/DDBJ whole genome shotgun (WGS) entry which is preliminary data.</text>
</comment>
<evidence type="ECO:0000313" key="2">
    <source>
        <dbReference type="Proteomes" id="UP001500936"/>
    </source>
</evidence>
<evidence type="ECO:0000313" key="1">
    <source>
        <dbReference type="EMBL" id="GAA4410515.1"/>
    </source>
</evidence>
<organism evidence="1 2">
    <name type="scientific">Nibrella viscosa</name>
    <dbReference type="NCBI Taxonomy" id="1084524"/>
    <lineage>
        <taxon>Bacteria</taxon>
        <taxon>Pseudomonadati</taxon>
        <taxon>Bacteroidota</taxon>
        <taxon>Cytophagia</taxon>
        <taxon>Cytophagales</taxon>
        <taxon>Spirosomataceae</taxon>
        <taxon>Nibrella</taxon>
    </lineage>
</organism>
<keyword evidence="2" id="KW-1185">Reference proteome</keyword>
<proteinExistence type="predicted"/>
<name>A0ABP8KMW5_9BACT</name>
<accession>A0ABP8KMW5</accession>